<evidence type="ECO:0000256" key="1">
    <source>
        <dbReference type="SAM" id="MobiDB-lite"/>
    </source>
</evidence>
<organism evidence="2 3">
    <name type="scientific">Punica granatum</name>
    <name type="common">Pomegranate</name>
    <dbReference type="NCBI Taxonomy" id="22663"/>
    <lineage>
        <taxon>Eukaryota</taxon>
        <taxon>Viridiplantae</taxon>
        <taxon>Streptophyta</taxon>
        <taxon>Embryophyta</taxon>
        <taxon>Tracheophyta</taxon>
        <taxon>Spermatophyta</taxon>
        <taxon>Magnoliopsida</taxon>
        <taxon>eudicotyledons</taxon>
        <taxon>Gunneridae</taxon>
        <taxon>Pentapetalae</taxon>
        <taxon>rosids</taxon>
        <taxon>malvids</taxon>
        <taxon>Myrtales</taxon>
        <taxon>Lythraceae</taxon>
        <taxon>Punica</taxon>
    </lineage>
</organism>
<keyword evidence="3" id="KW-1185">Reference proteome</keyword>
<feature type="compositionally biased region" description="Basic and acidic residues" evidence="1">
    <location>
        <begin position="127"/>
        <end position="146"/>
    </location>
</feature>
<sequence>MNSAPGLGWGSSHGEPVGQNGVLTRATRPFSVFLSSYRRFGGEHVYPVPLDPGNLSALDLRVVKWQEATPSHVHPSRIPGKVDTPKPCLLRRVHECPDEIKFRPKPVESSKVTRPNPVESSKVTRPKPVESGKVDAKPVDAKSGKQ</sequence>
<feature type="region of interest" description="Disordered" evidence="1">
    <location>
        <begin position="100"/>
        <end position="146"/>
    </location>
</feature>
<dbReference type="AlphaFoldDB" id="A0A2I0HW51"/>
<comment type="caution">
    <text evidence="2">The sequence shown here is derived from an EMBL/GenBank/DDBJ whole genome shotgun (WGS) entry which is preliminary data.</text>
</comment>
<reference evidence="2 3" key="1">
    <citation type="submission" date="2017-11" db="EMBL/GenBank/DDBJ databases">
        <title>De-novo sequencing of pomegranate (Punica granatum L.) genome.</title>
        <authorList>
            <person name="Akparov Z."/>
            <person name="Amiraslanov A."/>
            <person name="Hajiyeva S."/>
            <person name="Abbasov M."/>
            <person name="Kaur K."/>
            <person name="Hamwieh A."/>
            <person name="Solovyev V."/>
            <person name="Salamov A."/>
            <person name="Braich B."/>
            <person name="Kosarev P."/>
            <person name="Mahmoud A."/>
            <person name="Hajiyev E."/>
            <person name="Babayeva S."/>
            <person name="Izzatullayeva V."/>
            <person name="Mammadov A."/>
            <person name="Mammadov A."/>
            <person name="Sharifova S."/>
            <person name="Ojaghi J."/>
            <person name="Eynullazada K."/>
            <person name="Bayramov B."/>
            <person name="Abdulazimova A."/>
            <person name="Shahmuradov I."/>
        </authorList>
    </citation>
    <scope>NUCLEOTIDE SEQUENCE [LARGE SCALE GENOMIC DNA]</scope>
    <source>
        <strain evidence="3">cv. AG2017</strain>
        <tissue evidence="2">Leaf</tissue>
    </source>
</reference>
<dbReference type="Proteomes" id="UP000233551">
    <property type="component" value="Unassembled WGS sequence"/>
</dbReference>
<feature type="region of interest" description="Disordered" evidence="1">
    <location>
        <begin position="1"/>
        <end position="22"/>
    </location>
</feature>
<name>A0A2I0HW51_PUNGR</name>
<evidence type="ECO:0000313" key="3">
    <source>
        <dbReference type="Proteomes" id="UP000233551"/>
    </source>
</evidence>
<proteinExistence type="predicted"/>
<feature type="compositionally biased region" description="Polar residues" evidence="1">
    <location>
        <begin position="110"/>
        <end position="123"/>
    </location>
</feature>
<gene>
    <name evidence="2" type="ORF">CRG98_043696</name>
</gene>
<dbReference type="EMBL" id="PGOL01005133">
    <property type="protein sequence ID" value="PKI35912.1"/>
    <property type="molecule type" value="Genomic_DNA"/>
</dbReference>
<evidence type="ECO:0000313" key="2">
    <source>
        <dbReference type="EMBL" id="PKI35912.1"/>
    </source>
</evidence>
<accession>A0A2I0HW51</accession>
<protein>
    <submittedName>
        <fullName evidence="2">Uncharacterized protein</fullName>
    </submittedName>
</protein>